<keyword evidence="4" id="KW-1185">Reference proteome</keyword>
<dbReference type="PANTHER" id="PTHR47418">
    <property type="entry name" value="ALPHA/BETA-HYDROLASES SUPERFAMILY PROTEIN"/>
    <property type="match status" value="1"/>
</dbReference>
<dbReference type="eggNOG" id="KOG2088">
    <property type="taxonomic scope" value="Eukaryota"/>
</dbReference>
<dbReference type="EMBL" id="GG745341">
    <property type="protein sequence ID" value="KNE62963.1"/>
    <property type="molecule type" value="Genomic_DNA"/>
</dbReference>
<dbReference type="Proteomes" id="UP000054350">
    <property type="component" value="Unassembled WGS sequence"/>
</dbReference>
<feature type="region of interest" description="Disordered" evidence="1">
    <location>
        <begin position="122"/>
        <end position="161"/>
    </location>
</feature>
<evidence type="ECO:0000313" key="4">
    <source>
        <dbReference type="Proteomes" id="UP000054350"/>
    </source>
</evidence>
<dbReference type="InterPro" id="IPR029058">
    <property type="entry name" value="AB_hydrolase_fold"/>
</dbReference>
<sequence length="1098" mass="118778">MSTGSTPRPATQGTLAVTLENLHLERPVTYVSFKVQVGALRDEAFLSTRRIEETAAALKAAQAKAAESDRQRALNAAAAAAARRREHVPAHSQTAPMPMRARSTSVDGLCTRPSRLRYAESATDLVGDDDSAVGDDGANTGVNASLSVPCPPSPTLSDPGTSRLHDVDNGEDVALKTGPLAPALPPMPSADDPLIRSRLTRAEELLRRQQVLEDVKAQILQLQQHENQRQQDSPPVLHLDLPTLHFNPKFLESEHWSMTTDPAQVDQEPAAIASSAEGSDAKPHESEDEGMNDIDREELAEEDDLSALEGMNLTDGDLNVLFSTPDSERYPYDEWMRAGNASGATSSGTSHRSAEWAAMGEQLAEFPLSIQTFMYDSVKVKLFNGRNKFLGKCKLRIQSFLLHEDADGVQPAIDVNAAIFSRASDELVLDKQERAVGVVRLRLHVVWHDADSNSATSDAAAARRQAIEAARLAGTGRARSDSAMSMHEAVHRPAGGIARLVRSLPRMSLDSTRRTGSLPGSGPSTPATELSDWPGAESVFSSAASLASLSDSDHLAAAARGREFGMFQSIQELVHFGKSFFGEGWAKLNKREVIGAMLLMRRWAADPMRQIGRPRAPLHQMAPDIPRLRRFQQLLKYSMASYGRIGLSYFGYNRSDAMYKSEKALLVNFLDLQDEDVIMWEMTRTGSIMAPLFFMVHVQRDDMIVLCIRGTFNIEDSITDLLAYAEPFLGGLSHGGFRKCAEYVYARSLATLREALAQYRPQKLMVTGHSMGGSTAHLAAMMLRTIEPELRAIAGRDDFVLECVTFASPPSASADLAAQFPDFVTVVNDTDLVPRISYAESLDFKKMLVRATQLLADGAPGQSFSSRVGARMGVFNKGAALAAQLAQLDVERIQLGGVTPLADTVSLTATAEATAAATEAVKDRPEAEGTVAAAMALARVSPAADWTADRLIAGPEVNVKLVAPGAVYYLMRSNVATTVLSPNPITGKVKIRRRPKPHYECWVSPPAVATPHGIVPQLAMLDVVVAPQAMFNHTPDAYDRALSRAILWSQEVLAGTDPDVDGPWAPGVTREYGAVDPASMSASPYSELMMAPDVGADA</sequence>
<dbReference type="CDD" id="cd00519">
    <property type="entry name" value="Lipase_3"/>
    <property type="match status" value="1"/>
</dbReference>
<feature type="region of interest" description="Disordered" evidence="1">
    <location>
        <begin position="271"/>
        <end position="294"/>
    </location>
</feature>
<dbReference type="InterPro" id="IPR002921">
    <property type="entry name" value="Fungal_lipase-type"/>
</dbReference>
<reference evidence="4" key="2">
    <citation type="submission" date="2009-11" db="EMBL/GenBank/DDBJ databases">
        <title>The Genome Sequence of Allomyces macrogynus strain ATCC 38327.</title>
        <authorList>
            <consortium name="The Broad Institute Genome Sequencing Platform"/>
            <person name="Russ C."/>
            <person name="Cuomo C."/>
            <person name="Shea T."/>
            <person name="Young S.K."/>
            <person name="Zeng Q."/>
            <person name="Koehrsen M."/>
            <person name="Haas B."/>
            <person name="Borodovsky M."/>
            <person name="Guigo R."/>
            <person name="Alvarado L."/>
            <person name="Berlin A."/>
            <person name="Borenstein D."/>
            <person name="Chen Z."/>
            <person name="Engels R."/>
            <person name="Freedman E."/>
            <person name="Gellesch M."/>
            <person name="Goldberg J."/>
            <person name="Griggs A."/>
            <person name="Gujja S."/>
            <person name="Heiman D."/>
            <person name="Hepburn T."/>
            <person name="Howarth C."/>
            <person name="Jen D."/>
            <person name="Larson L."/>
            <person name="Lewis B."/>
            <person name="Mehta T."/>
            <person name="Park D."/>
            <person name="Pearson M."/>
            <person name="Roberts A."/>
            <person name="Saif S."/>
            <person name="Shenoy N."/>
            <person name="Sisk P."/>
            <person name="Stolte C."/>
            <person name="Sykes S."/>
            <person name="Walk T."/>
            <person name="White J."/>
            <person name="Yandava C."/>
            <person name="Burger G."/>
            <person name="Gray M.W."/>
            <person name="Holland P.W.H."/>
            <person name="King N."/>
            <person name="Lang F.B.F."/>
            <person name="Roger A.J."/>
            <person name="Ruiz-Trillo I."/>
            <person name="Lander E."/>
            <person name="Nusbaum C."/>
        </authorList>
    </citation>
    <scope>NUCLEOTIDE SEQUENCE [LARGE SCALE GENOMIC DNA]</scope>
    <source>
        <strain evidence="4">ATCC 38327</strain>
    </source>
</reference>
<protein>
    <recommendedName>
        <fullName evidence="2">Fungal lipase-type domain-containing protein</fullName>
    </recommendedName>
</protein>
<accession>A0A0L0SKL8</accession>
<evidence type="ECO:0000313" key="3">
    <source>
        <dbReference type="EMBL" id="KNE62963.1"/>
    </source>
</evidence>
<feature type="region of interest" description="Disordered" evidence="1">
    <location>
        <begin position="510"/>
        <end position="533"/>
    </location>
</feature>
<dbReference type="AlphaFoldDB" id="A0A0L0SKL8"/>
<dbReference type="OrthoDB" id="438440at2759"/>
<feature type="region of interest" description="Disordered" evidence="1">
    <location>
        <begin position="84"/>
        <end position="107"/>
    </location>
</feature>
<gene>
    <name evidence="3" type="ORF">AMAG_08136</name>
</gene>
<reference evidence="3 4" key="1">
    <citation type="submission" date="2009-11" db="EMBL/GenBank/DDBJ databases">
        <title>Annotation of Allomyces macrogynus ATCC 38327.</title>
        <authorList>
            <consortium name="The Broad Institute Genome Sequencing Platform"/>
            <person name="Russ C."/>
            <person name="Cuomo C."/>
            <person name="Burger G."/>
            <person name="Gray M.W."/>
            <person name="Holland P.W.H."/>
            <person name="King N."/>
            <person name="Lang F.B.F."/>
            <person name="Roger A.J."/>
            <person name="Ruiz-Trillo I."/>
            <person name="Young S.K."/>
            <person name="Zeng Q."/>
            <person name="Gargeya S."/>
            <person name="Fitzgerald M."/>
            <person name="Haas B."/>
            <person name="Abouelleil A."/>
            <person name="Alvarado L."/>
            <person name="Arachchi H.M."/>
            <person name="Berlin A."/>
            <person name="Chapman S.B."/>
            <person name="Gearin G."/>
            <person name="Goldberg J."/>
            <person name="Griggs A."/>
            <person name="Gujja S."/>
            <person name="Hansen M."/>
            <person name="Heiman D."/>
            <person name="Howarth C."/>
            <person name="Larimer J."/>
            <person name="Lui A."/>
            <person name="MacDonald P.J.P."/>
            <person name="McCowen C."/>
            <person name="Montmayeur A."/>
            <person name="Murphy C."/>
            <person name="Neiman D."/>
            <person name="Pearson M."/>
            <person name="Priest M."/>
            <person name="Roberts A."/>
            <person name="Saif S."/>
            <person name="Shea T."/>
            <person name="Sisk P."/>
            <person name="Stolte C."/>
            <person name="Sykes S."/>
            <person name="Wortman J."/>
            <person name="Nusbaum C."/>
            <person name="Birren B."/>
        </authorList>
    </citation>
    <scope>NUCLEOTIDE SEQUENCE [LARGE SCALE GENOMIC DNA]</scope>
    <source>
        <strain evidence="3 4">ATCC 38327</strain>
    </source>
</reference>
<dbReference type="Pfam" id="PF01764">
    <property type="entry name" value="Lipase_3"/>
    <property type="match status" value="1"/>
</dbReference>
<name>A0A0L0SKL8_ALLM3</name>
<dbReference type="Gene3D" id="3.40.50.1820">
    <property type="entry name" value="alpha/beta hydrolase"/>
    <property type="match status" value="1"/>
</dbReference>
<dbReference type="SUPFAM" id="SSF53474">
    <property type="entry name" value="alpha/beta-Hydrolases"/>
    <property type="match status" value="1"/>
</dbReference>
<organism evidence="3 4">
    <name type="scientific">Allomyces macrogynus (strain ATCC 38327)</name>
    <name type="common">Allomyces javanicus var. macrogynus</name>
    <dbReference type="NCBI Taxonomy" id="578462"/>
    <lineage>
        <taxon>Eukaryota</taxon>
        <taxon>Fungi</taxon>
        <taxon>Fungi incertae sedis</taxon>
        <taxon>Blastocladiomycota</taxon>
        <taxon>Blastocladiomycetes</taxon>
        <taxon>Blastocladiales</taxon>
        <taxon>Blastocladiaceae</taxon>
        <taxon>Allomyces</taxon>
    </lineage>
</organism>
<dbReference type="VEuPathDB" id="FungiDB:AMAG_08136"/>
<evidence type="ECO:0000256" key="1">
    <source>
        <dbReference type="SAM" id="MobiDB-lite"/>
    </source>
</evidence>
<proteinExistence type="predicted"/>
<feature type="domain" description="Fungal lipase-type" evidence="2">
    <location>
        <begin position="705"/>
        <end position="838"/>
    </location>
</feature>
<evidence type="ECO:0000259" key="2">
    <source>
        <dbReference type="Pfam" id="PF01764"/>
    </source>
</evidence>
<dbReference type="GO" id="GO:0006629">
    <property type="term" value="P:lipid metabolic process"/>
    <property type="evidence" value="ECO:0007669"/>
    <property type="project" value="InterPro"/>
</dbReference>